<accession>A0A4Y2CI56</accession>
<organism evidence="1 2">
    <name type="scientific">Araneus ventricosus</name>
    <name type="common">Orbweaver spider</name>
    <name type="synonym">Epeira ventricosa</name>
    <dbReference type="NCBI Taxonomy" id="182803"/>
    <lineage>
        <taxon>Eukaryota</taxon>
        <taxon>Metazoa</taxon>
        <taxon>Ecdysozoa</taxon>
        <taxon>Arthropoda</taxon>
        <taxon>Chelicerata</taxon>
        <taxon>Arachnida</taxon>
        <taxon>Araneae</taxon>
        <taxon>Araneomorphae</taxon>
        <taxon>Entelegynae</taxon>
        <taxon>Araneoidea</taxon>
        <taxon>Araneidae</taxon>
        <taxon>Araneus</taxon>
    </lineage>
</organism>
<sequence>MHRQIPNVTGKVGPEFPLPDFCGSSLRYVNDFSSHQDAFVAFIPTRLHVWDTPPCPPLVIVRSDRLLGAEVCTEISDFAAFAFDKSAGKGVCMCVSIVTANEPRCRFSVLSMFISASWTVTIIQKSISYPFSNGGYFESFSDGGDFYSCRATLSGRQMRTEVMNDC</sequence>
<evidence type="ECO:0000313" key="1">
    <source>
        <dbReference type="EMBL" id="GBM03427.1"/>
    </source>
</evidence>
<name>A0A4Y2CI56_ARAVE</name>
<dbReference type="Proteomes" id="UP000499080">
    <property type="component" value="Unassembled WGS sequence"/>
</dbReference>
<gene>
    <name evidence="1" type="ORF">AVEN_265467_1</name>
</gene>
<protein>
    <submittedName>
        <fullName evidence="1">Uncharacterized protein</fullName>
    </submittedName>
</protein>
<dbReference type="AlphaFoldDB" id="A0A4Y2CI56"/>
<dbReference type="EMBL" id="BGPR01000191">
    <property type="protein sequence ID" value="GBM03427.1"/>
    <property type="molecule type" value="Genomic_DNA"/>
</dbReference>
<proteinExistence type="predicted"/>
<keyword evidence="2" id="KW-1185">Reference proteome</keyword>
<reference evidence="1 2" key="1">
    <citation type="journal article" date="2019" name="Sci. Rep.">
        <title>Orb-weaving spider Araneus ventricosus genome elucidates the spidroin gene catalogue.</title>
        <authorList>
            <person name="Kono N."/>
            <person name="Nakamura H."/>
            <person name="Ohtoshi R."/>
            <person name="Moran D.A.P."/>
            <person name="Shinohara A."/>
            <person name="Yoshida Y."/>
            <person name="Fujiwara M."/>
            <person name="Mori M."/>
            <person name="Tomita M."/>
            <person name="Arakawa K."/>
        </authorList>
    </citation>
    <scope>NUCLEOTIDE SEQUENCE [LARGE SCALE GENOMIC DNA]</scope>
</reference>
<evidence type="ECO:0000313" key="2">
    <source>
        <dbReference type="Proteomes" id="UP000499080"/>
    </source>
</evidence>
<comment type="caution">
    <text evidence="1">The sequence shown here is derived from an EMBL/GenBank/DDBJ whole genome shotgun (WGS) entry which is preliminary data.</text>
</comment>